<sequence>MKRILLPTDFSENAYNAIRYAMHLFKGDSATFYLLNTFTPASYSADFLIENPTLYGLEKVAMMNSKKNIAKIEESVITEFNNPKHQFERLSIFGMLTSEIKEIIKRENIDLIVMGTKGATGAKEFFLGSNTQDVIRSVDNCPVLAVPEESSFGEVSDIAFATDFERVYFKSEIVPIVNLAKSQDATVRMIHVYDDPKLSHVQRFNSNALEQYFKEINYEFHVISDFSTIEKAIQACVEELEIDMLMMIKYKHSFIERLTREPVIKKMTFHTTIPFLVIPADN</sequence>
<keyword evidence="4" id="KW-1185">Reference proteome</keyword>
<dbReference type="InterPro" id="IPR014729">
    <property type="entry name" value="Rossmann-like_a/b/a_fold"/>
</dbReference>
<dbReference type="AlphaFoldDB" id="A0A1M6I986"/>
<dbReference type="SUPFAM" id="SSF52402">
    <property type="entry name" value="Adenine nucleotide alpha hydrolases-like"/>
    <property type="match status" value="2"/>
</dbReference>
<evidence type="ECO:0000313" key="4">
    <source>
        <dbReference type="Proteomes" id="UP000184432"/>
    </source>
</evidence>
<dbReference type="EMBL" id="FQYP01000007">
    <property type="protein sequence ID" value="SHJ31011.1"/>
    <property type="molecule type" value="Genomic_DNA"/>
</dbReference>
<evidence type="ECO:0000259" key="2">
    <source>
        <dbReference type="Pfam" id="PF00582"/>
    </source>
</evidence>
<name>A0A1M6I986_9FLAO</name>
<organism evidence="3 4">
    <name type="scientific">Aquimarina spongiae</name>
    <dbReference type="NCBI Taxonomy" id="570521"/>
    <lineage>
        <taxon>Bacteria</taxon>
        <taxon>Pseudomonadati</taxon>
        <taxon>Bacteroidota</taxon>
        <taxon>Flavobacteriia</taxon>
        <taxon>Flavobacteriales</taxon>
        <taxon>Flavobacteriaceae</taxon>
        <taxon>Aquimarina</taxon>
    </lineage>
</organism>
<reference evidence="4" key="1">
    <citation type="submission" date="2016-11" db="EMBL/GenBank/DDBJ databases">
        <authorList>
            <person name="Varghese N."/>
            <person name="Submissions S."/>
        </authorList>
    </citation>
    <scope>NUCLEOTIDE SEQUENCE [LARGE SCALE GENOMIC DNA]</scope>
    <source>
        <strain evidence="4">DSM 22623</strain>
    </source>
</reference>
<dbReference type="Gene3D" id="3.40.50.620">
    <property type="entry name" value="HUPs"/>
    <property type="match status" value="2"/>
</dbReference>
<dbReference type="PANTHER" id="PTHR46268">
    <property type="entry name" value="STRESS RESPONSE PROTEIN NHAX"/>
    <property type="match status" value="1"/>
</dbReference>
<dbReference type="STRING" id="570521.SAMN04488508_107196"/>
<dbReference type="PRINTS" id="PR01438">
    <property type="entry name" value="UNVRSLSTRESS"/>
</dbReference>
<proteinExistence type="inferred from homology"/>
<comment type="similarity">
    <text evidence="1">Belongs to the universal stress protein A family.</text>
</comment>
<dbReference type="InterPro" id="IPR006015">
    <property type="entry name" value="Universal_stress_UspA"/>
</dbReference>
<dbReference type="InterPro" id="IPR006016">
    <property type="entry name" value="UspA"/>
</dbReference>
<dbReference type="OrthoDB" id="9788959at2"/>
<dbReference type="Proteomes" id="UP000184432">
    <property type="component" value="Unassembled WGS sequence"/>
</dbReference>
<dbReference type="CDD" id="cd00293">
    <property type="entry name" value="USP-like"/>
    <property type="match status" value="2"/>
</dbReference>
<gene>
    <name evidence="3" type="ORF">SAMN04488508_107196</name>
</gene>
<dbReference type="PANTHER" id="PTHR46268:SF6">
    <property type="entry name" value="UNIVERSAL STRESS PROTEIN UP12"/>
    <property type="match status" value="1"/>
</dbReference>
<accession>A0A1M6I986</accession>
<feature type="domain" description="UspA" evidence="2">
    <location>
        <begin position="1"/>
        <end position="147"/>
    </location>
</feature>
<protein>
    <submittedName>
        <fullName evidence="3">Nucleotide-binding universal stress protein, UspA family</fullName>
    </submittedName>
</protein>
<evidence type="ECO:0000313" key="3">
    <source>
        <dbReference type="EMBL" id="SHJ31011.1"/>
    </source>
</evidence>
<dbReference type="RefSeq" id="WP_073318186.1">
    <property type="nucleotide sequence ID" value="NZ_FQYP01000007.1"/>
</dbReference>
<dbReference type="Pfam" id="PF00582">
    <property type="entry name" value="Usp"/>
    <property type="match status" value="1"/>
</dbReference>
<evidence type="ECO:0000256" key="1">
    <source>
        <dbReference type="ARBA" id="ARBA00008791"/>
    </source>
</evidence>